<comment type="caution">
    <text evidence="2">The sequence shown here is derived from an EMBL/GenBank/DDBJ whole genome shotgun (WGS) entry which is preliminary data.</text>
</comment>
<sequence>MTAYIISRVSISDRQAMTGYMADAPESVHAYGGEYLVRTGDITALEGDAAYERVVVVKFPDRDKALAWYHSDEYRALRDVRWRSAEAHIICVPGEEG</sequence>
<dbReference type="eggNOG" id="COG5470">
    <property type="taxonomic scope" value="Bacteria"/>
</dbReference>
<dbReference type="AlphaFoldDB" id="K2MFW5"/>
<dbReference type="EMBL" id="AMRM01000006">
    <property type="protein sequence ID" value="EKF19590.1"/>
    <property type="molecule type" value="Genomic_DNA"/>
</dbReference>
<evidence type="ECO:0000313" key="2">
    <source>
        <dbReference type="EMBL" id="EKF19590.1"/>
    </source>
</evidence>
<dbReference type="PANTHER" id="PTHR41521">
    <property type="match status" value="1"/>
</dbReference>
<dbReference type="Gene3D" id="3.30.70.100">
    <property type="match status" value="1"/>
</dbReference>
<dbReference type="SUPFAM" id="SSF54909">
    <property type="entry name" value="Dimeric alpha+beta barrel"/>
    <property type="match status" value="1"/>
</dbReference>
<organism evidence="2 3">
    <name type="scientific">Nitratireductor pacificus pht-3B</name>
    <dbReference type="NCBI Taxonomy" id="391937"/>
    <lineage>
        <taxon>Bacteria</taxon>
        <taxon>Pseudomonadati</taxon>
        <taxon>Pseudomonadota</taxon>
        <taxon>Alphaproteobacteria</taxon>
        <taxon>Hyphomicrobiales</taxon>
        <taxon>Phyllobacteriaceae</taxon>
        <taxon>Nitratireductor</taxon>
    </lineage>
</organism>
<proteinExistence type="predicted"/>
<dbReference type="Pfam" id="PF07045">
    <property type="entry name" value="DUF1330"/>
    <property type="match status" value="1"/>
</dbReference>
<feature type="domain" description="DUF1330" evidence="1">
    <location>
        <begin position="2"/>
        <end position="94"/>
    </location>
</feature>
<dbReference type="PATRIC" id="fig|391937.3.peg.1407"/>
<accession>K2MFW5</accession>
<gene>
    <name evidence="2" type="ORF">NA2_06837</name>
</gene>
<dbReference type="OrthoDB" id="9806380at2"/>
<name>K2MFW5_9HYPH</name>
<dbReference type="STRING" id="391937.NA2_06837"/>
<keyword evidence="3" id="KW-1185">Reference proteome</keyword>
<protein>
    <recommendedName>
        <fullName evidence="1">DUF1330 domain-containing protein</fullName>
    </recommendedName>
</protein>
<dbReference type="PANTHER" id="PTHR41521:SF4">
    <property type="entry name" value="BLR0684 PROTEIN"/>
    <property type="match status" value="1"/>
</dbReference>
<dbReference type="InterPro" id="IPR011008">
    <property type="entry name" value="Dimeric_a/b-barrel"/>
</dbReference>
<reference evidence="2 3" key="1">
    <citation type="journal article" date="2012" name="J. Bacteriol.">
        <title>Genome Sequence of Nitratireductor pacificus Type Strain pht-3B.</title>
        <authorList>
            <person name="Lai Q."/>
            <person name="Li G."/>
            <person name="Shao Z."/>
        </authorList>
    </citation>
    <scope>NUCLEOTIDE SEQUENCE [LARGE SCALE GENOMIC DNA]</scope>
    <source>
        <strain evidence="3">pht-3B</strain>
    </source>
</reference>
<dbReference type="InterPro" id="IPR010753">
    <property type="entry name" value="DUF1330"/>
</dbReference>
<dbReference type="Proteomes" id="UP000006786">
    <property type="component" value="Unassembled WGS sequence"/>
</dbReference>
<evidence type="ECO:0000259" key="1">
    <source>
        <dbReference type="Pfam" id="PF07045"/>
    </source>
</evidence>
<evidence type="ECO:0000313" key="3">
    <source>
        <dbReference type="Proteomes" id="UP000006786"/>
    </source>
</evidence>
<dbReference type="RefSeq" id="WP_008595723.1">
    <property type="nucleotide sequence ID" value="NZ_AMRM01000006.1"/>
</dbReference>